<evidence type="ECO:0000313" key="3">
    <source>
        <dbReference type="Proteomes" id="UP001596087"/>
    </source>
</evidence>
<proteinExistence type="predicted"/>
<dbReference type="PANTHER" id="PTHR43031">
    <property type="entry name" value="FAD-DEPENDENT OXIDOREDUCTASE"/>
    <property type="match status" value="1"/>
</dbReference>
<feature type="domain" description="Rhodanese" evidence="1">
    <location>
        <begin position="13"/>
        <end position="100"/>
    </location>
</feature>
<dbReference type="InterPro" id="IPR001763">
    <property type="entry name" value="Rhodanese-like_dom"/>
</dbReference>
<evidence type="ECO:0000259" key="1">
    <source>
        <dbReference type="PROSITE" id="PS50206"/>
    </source>
</evidence>
<dbReference type="EMBL" id="JBHSKD010000027">
    <property type="protein sequence ID" value="MFC5178779.1"/>
    <property type="molecule type" value="Genomic_DNA"/>
</dbReference>
<dbReference type="PANTHER" id="PTHR43031:SF1">
    <property type="entry name" value="PYRIDINE NUCLEOTIDE-DISULPHIDE OXIDOREDUCTASE"/>
    <property type="match status" value="1"/>
</dbReference>
<organism evidence="2 3">
    <name type="scientific">Nocardioides taihuensis</name>
    <dbReference type="NCBI Taxonomy" id="1835606"/>
    <lineage>
        <taxon>Bacteria</taxon>
        <taxon>Bacillati</taxon>
        <taxon>Actinomycetota</taxon>
        <taxon>Actinomycetes</taxon>
        <taxon>Propionibacteriales</taxon>
        <taxon>Nocardioidaceae</taxon>
        <taxon>Nocardioides</taxon>
    </lineage>
</organism>
<dbReference type="Proteomes" id="UP001596087">
    <property type="component" value="Unassembled WGS sequence"/>
</dbReference>
<accession>A0ABW0BN20</accession>
<dbReference type="SMART" id="SM00450">
    <property type="entry name" value="RHOD"/>
    <property type="match status" value="1"/>
</dbReference>
<comment type="caution">
    <text evidence="2">The sequence shown here is derived from an EMBL/GenBank/DDBJ whole genome shotgun (WGS) entry which is preliminary data.</text>
</comment>
<name>A0ABW0BN20_9ACTN</name>
<dbReference type="InterPro" id="IPR050229">
    <property type="entry name" value="GlpE_sulfurtransferase"/>
</dbReference>
<protein>
    <submittedName>
        <fullName evidence="2">Rhodanese-like domain-containing protein</fullName>
    </submittedName>
</protein>
<evidence type="ECO:0000313" key="2">
    <source>
        <dbReference type="EMBL" id="MFC5178779.1"/>
    </source>
</evidence>
<dbReference type="PROSITE" id="PS50206">
    <property type="entry name" value="RHODANESE_3"/>
    <property type="match status" value="1"/>
</dbReference>
<dbReference type="Gene3D" id="3.40.250.10">
    <property type="entry name" value="Rhodanese-like domain"/>
    <property type="match status" value="1"/>
</dbReference>
<dbReference type="SUPFAM" id="SSF52821">
    <property type="entry name" value="Rhodanese/Cell cycle control phosphatase"/>
    <property type="match status" value="1"/>
</dbReference>
<dbReference type="CDD" id="cd00158">
    <property type="entry name" value="RHOD"/>
    <property type="match status" value="1"/>
</dbReference>
<gene>
    <name evidence="2" type="ORF">ACFPGP_19010</name>
</gene>
<dbReference type="PROSITE" id="PS00380">
    <property type="entry name" value="RHODANESE_1"/>
    <property type="match status" value="1"/>
</dbReference>
<sequence length="110" mass="11318">MREIAIEDVEGAVAAGATLVDVREPREYVAGHLPGALLVPMAQVTGRLAEIDRERPVLVVCATGNRSGVICNVLSAAGYDALNVVGGTSAWVRSGRPVETGLAPAPGVSR</sequence>
<dbReference type="InterPro" id="IPR036873">
    <property type="entry name" value="Rhodanese-like_dom_sf"/>
</dbReference>
<dbReference type="Pfam" id="PF00581">
    <property type="entry name" value="Rhodanese"/>
    <property type="match status" value="1"/>
</dbReference>
<dbReference type="InterPro" id="IPR001307">
    <property type="entry name" value="Thiosulphate_STrfase_CS"/>
</dbReference>
<reference evidence="3" key="1">
    <citation type="journal article" date="2019" name="Int. J. Syst. Evol. Microbiol.">
        <title>The Global Catalogue of Microorganisms (GCM) 10K type strain sequencing project: providing services to taxonomists for standard genome sequencing and annotation.</title>
        <authorList>
            <consortium name="The Broad Institute Genomics Platform"/>
            <consortium name="The Broad Institute Genome Sequencing Center for Infectious Disease"/>
            <person name="Wu L."/>
            <person name="Ma J."/>
        </authorList>
    </citation>
    <scope>NUCLEOTIDE SEQUENCE [LARGE SCALE GENOMIC DNA]</scope>
    <source>
        <strain evidence="3">DFY41</strain>
    </source>
</reference>
<dbReference type="RefSeq" id="WP_378592495.1">
    <property type="nucleotide sequence ID" value="NZ_JBHSKD010000027.1"/>
</dbReference>
<keyword evidence="3" id="KW-1185">Reference proteome</keyword>